<feature type="domain" description="NACHT" evidence="3">
    <location>
        <begin position="98"/>
        <end position="250"/>
    </location>
</feature>
<proteinExistence type="predicted"/>
<sequence>MDLNAGDMPHRSGAPMHKYDNSMISGAIISGGSYVMNVHRHATRDSLKILKDTTSTAAFHDSVHRFDPPKCHPNTRLSILKQINDWVLGCDPATSDKLVMWLYGPAGAGKSAIAQSVAERLDFEGRLLASFFFSRSDSTRNHSRSLIATLAYQIQCNIPSVQPKIISAIDNDPLIFERTLLAQFATLILDPLRELAESGYFVHPDSRRVIVIDGLDECDNAAEQRDILETLFQSIHVMNSPILFLIASRPEQDILSIFDQKSSLPLHSRLVLDYTLHPENDINLFLRDEFGDIRERHPLRRLLSQSWPEEDVIFELVQKSSGQFIYAATVIKYVKSLHHRPDHRLEVIRKLRPRTDDLDMPFSQLDALYRHILSSVDNIDSVMHLLSFSMHHHFSFQLPISDLEVIIGLEPGSIHLLLSNLGALMMIDEWLEEVKVLHASLFDFLRDPERSKQFFIDEYSKPELAKHVKNCIRFLSSSKVKDYPDGLLHAMRFFCYNINDLTREMVINPELDLSYLLRLSRHIPEEWEGEHDLISYLKKQFLEDVRLFYMRVRLSQPYLGYRHQMDSTVFPLLEPYFTDRKLSVLLSVALYTNYFPAVVLSRALQLIDIDFEEDDRLLSILYDGRLPGSPYAYLSRFLRDPSRSKQYCLQNSGRKLFANAVLACFDFLEGLRRKREEEEETLPYVRSFEDLELNSIEANVDDATVTAQITTKENIVAEPEHAGDVMLGYVLSTSPEGTEVSEEEEAEDARSSHSHTASSSNETRSSESSELDEMEEILLEEQRLVDSYSESEPTTEDMAHWRVNWQDPLSGDEHETPLYDELYFKEKFPSSYQFLLPARYYLMLGCMIFFLPRAGWSEQLMKLCRETVLLDEPKLFPVQTRGAQRAMQAYVERMQPTEELLRTLD</sequence>
<dbReference type="AlphaFoldDB" id="A0A8H4VM86"/>
<evidence type="ECO:0000256" key="1">
    <source>
        <dbReference type="ARBA" id="ARBA00022737"/>
    </source>
</evidence>
<keyword evidence="1" id="KW-0677">Repeat</keyword>
<feature type="region of interest" description="Disordered" evidence="2">
    <location>
        <begin position="734"/>
        <end position="773"/>
    </location>
</feature>
<dbReference type="Gene3D" id="3.40.50.300">
    <property type="entry name" value="P-loop containing nucleotide triphosphate hydrolases"/>
    <property type="match status" value="1"/>
</dbReference>
<comment type="caution">
    <text evidence="4">The sequence shown here is derived from an EMBL/GenBank/DDBJ whole genome shotgun (WGS) entry which is preliminary data.</text>
</comment>
<protein>
    <recommendedName>
        <fullName evidence="3">NACHT domain-containing protein</fullName>
    </recommendedName>
</protein>
<feature type="compositionally biased region" description="Low complexity" evidence="2">
    <location>
        <begin position="754"/>
        <end position="768"/>
    </location>
</feature>
<evidence type="ECO:0000313" key="5">
    <source>
        <dbReference type="Proteomes" id="UP000521872"/>
    </source>
</evidence>
<dbReference type="Proteomes" id="UP000521872">
    <property type="component" value="Unassembled WGS sequence"/>
</dbReference>
<name>A0A8H4VM86_9AGAR</name>
<accession>A0A8H4VM86</accession>
<dbReference type="PANTHER" id="PTHR10039">
    <property type="entry name" value="AMELOGENIN"/>
    <property type="match status" value="1"/>
</dbReference>
<dbReference type="InterPro" id="IPR007111">
    <property type="entry name" value="NACHT_NTPase"/>
</dbReference>
<dbReference type="InterPro" id="IPR027417">
    <property type="entry name" value="P-loop_NTPase"/>
</dbReference>
<keyword evidence="5" id="KW-1185">Reference proteome</keyword>
<dbReference type="SUPFAM" id="SSF52540">
    <property type="entry name" value="P-loop containing nucleoside triphosphate hydrolases"/>
    <property type="match status" value="1"/>
</dbReference>
<evidence type="ECO:0000259" key="3">
    <source>
        <dbReference type="PROSITE" id="PS50837"/>
    </source>
</evidence>
<gene>
    <name evidence="4" type="ORF">D9613_010758</name>
</gene>
<dbReference type="Pfam" id="PF24883">
    <property type="entry name" value="NPHP3_N"/>
    <property type="match status" value="1"/>
</dbReference>
<evidence type="ECO:0000313" key="4">
    <source>
        <dbReference type="EMBL" id="KAF4613260.1"/>
    </source>
</evidence>
<reference evidence="4 5" key="1">
    <citation type="submission" date="2019-12" db="EMBL/GenBank/DDBJ databases">
        <authorList>
            <person name="Floudas D."/>
            <person name="Bentzer J."/>
            <person name="Ahren D."/>
            <person name="Johansson T."/>
            <person name="Persson P."/>
            <person name="Tunlid A."/>
        </authorList>
    </citation>
    <scope>NUCLEOTIDE SEQUENCE [LARGE SCALE GENOMIC DNA]</scope>
    <source>
        <strain evidence="4 5">CBS 102.39</strain>
    </source>
</reference>
<organism evidence="4 5">
    <name type="scientific">Agrocybe pediades</name>
    <dbReference type="NCBI Taxonomy" id="84607"/>
    <lineage>
        <taxon>Eukaryota</taxon>
        <taxon>Fungi</taxon>
        <taxon>Dikarya</taxon>
        <taxon>Basidiomycota</taxon>
        <taxon>Agaricomycotina</taxon>
        <taxon>Agaricomycetes</taxon>
        <taxon>Agaricomycetidae</taxon>
        <taxon>Agaricales</taxon>
        <taxon>Agaricineae</taxon>
        <taxon>Strophariaceae</taxon>
        <taxon>Agrocybe</taxon>
    </lineage>
</organism>
<dbReference type="InterPro" id="IPR056884">
    <property type="entry name" value="NPHP3-like_N"/>
</dbReference>
<evidence type="ECO:0000256" key="2">
    <source>
        <dbReference type="SAM" id="MobiDB-lite"/>
    </source>
</evidence>
<dbReference type="PROSITE" id="PS50837">
    <property type="entry name" value="NACHT"/>
    <property type="match status" value="1"/>
</dbReference>
<dbReference type="PANTHER" id="PTHR10039:SF14">
    <property type="entry name" value="NACHT DOMAIN-CONTAINING PROTEIN"/>
    <property type="match status" value="1"/>
</dbReference>
<dbReference type="EMBL" id="JAACJL010000046">
    <property type="protein sequence ID" value="KAF4613260.1"/>
    <property type="molecule type" value="Genomic_DNA"/>
</dbReference>